<dbReference type="AlphaFoldDB" id="A0A1I2UF94"/>
<feature type="chain" id="PRO_5011675929" description="Outer membrane protein beta-barrel domain-containing protein" evidence="2">
    <location>
        <begin position="21"/>
        <end position="232"/>
    </location>
</feature>
<evidence type="ECO:0000256" key="1">
    <source>
        <dbReference type="SAM" id="MobiDB-lite"/>
    </source>
</evidence>
<dbReference type="EMBL" id="FOOT01000003">
    <property type="protein sequence ID" value="SFG75718.1"/>
    <property type="molecule type" value="Genomic_DNA"/>
</dbReference>
<name>A0A1I2UF94_9BACT</name>
<reference evidence="4" key="1">
    <citation type="submission" date="2016-10" db="EMBL/GenBank/DDBJ databases">
        <authorList>
            <person name="Varghese N."/>
            <person name="Submissions S."/>
        </authorList>
    </citation>
    <scope>NUCLEOTIDE SEQUENCE [LARGE SCALE GENOMIC DNA]</scope>
    <source>
        <strain evidence="4">LP51</strain>
    </source>
</reference>
<proteinExistence type="predicted"/>
<keyword evidence="4" id="KW-1185">Reference proteome</keyword>
<evidence type="ECO:0000313" key="4">
    <source>
        <dbReference type="Proteomes" id="UP000198724"/>
    </source>
</evidence>
<feature type="signal peptide" evidence="2">
    <location>
        <begin position="1"/>
        <end position="20"/>
    </location>
</feature>
<sequence>MKTKILLLALLLCLAQFVNGQTTDTPFYKHHFGIVASPTLQKVFINNSSLPVGLIYKRQGNGNGMFRSTLIGSQNSYDHIANQSTEHDYETTLKGFSVQLTGGYEWHMPLNGKWVIYYGAEAGPNYGWNISEYQNSFLNSSGQGSISHSQQYRTFGAIIRPFSGIAYQVTDRLYIATETAVVASLSRTKNKMTDEQISSVNQSSTETERTYTTDRSNINYKPISNISLLMRF</sequence>
<gene>
    <name evidence="3" type="ORF">SAMN05421739_103518</name>
</gene>
<keyword evidence="2" id="KW-0732">Signal</keyword>
<dbReference type="OrthoDB" id="853865at2"/>
<dbReference type="RefSeq" id="WP_092101327.1">
    <property type="nucleotide sequence ID" value="NZ_FOOT01000003.1"/>
</dbReference>
<accession>A0A1I2UF94</accession>
<organism evidence="3 4">
    <name type="scientific">Pontibacter chinhatensis</name>
    <dbReference type="NCBI Taxonomy" id="1436961"/>
    <lineage>
        <taxon>Bacteria</taxon>
        <taxon>Pseudomonadati</taxon>
        <taxon>Bacteroidota</taxon>
        <taxon>Cytophagia</taxon>
        <taxon>Cytophagales</taxon>
        <taxon>Hymenobacteraceae</taxon>
        <taxon>Pontibacter</taxon>
    </lineage>
</organism>
<feature type="region of interest" description="Disordered" evidence="1">
    <location>
        <begin position="193"/>
        <end position="213"/>
    </location>
</feature>
<dbReference type="Proteomes" id="UP000198724">
    <property type="component" value="Unassembled WGS sequence"/>
</dbReference>
<feature type="compositionally biased region" description="Polar residues" evidence="1">
    <location>
        <begin position="195"/>
        <end position="205"/>
    </location>
</feature>
<evidence type="ECO:0000313" key="3">
    <source>
        <dbReference type="EMBL" id="SFG75718.1"/>
    </source>
</evidence>
<evidence type="ECO:0008006" key="5">
    <source>
        <dbReference type="Google" id="ProtNLM"/>
    </source>
</evidence>
<evidence type="ECO:0000256" key="2">
    <source>
        <dbReference type="SAM" id="SignalP"/>
    </source>
</evidence>
<protein>
    <recommendedName>
        <fullName evidence="5">Outer membrane protein beta-barrel domain-containing protein</fullName>
    </recommendedName>
</protein>